<dbReference type="PANTHER" id="PTHR24221:SF654">
    <property type="entry name" value="ATP-BINDING CASSETTE SUB-FAMILY B MEMBER 6"/>
    <property type="match status" value="1"/>
</dbReference>
<evidence type="ECO:0000256" key="3">
    <source>
        <dbReference type="ARBA" id="ARBA00022741"/>
    </source>
</evidence>
<evidence type="ECO:0000256" key="4">
    <source>
        <dbReference type="ARBA" id="ARBA00022840"/>
    </source>
</evidence>
<proteinExistence type="predicted"/>
<dbReference type="InterPro" id="IPR017871">
    <property type="entry name" value="ABC_transporter-like_CS"/>
</dbReference>
<keyword evidence="5" id="KW-1133">Transmembrane helix</keyword>
<keyword evidence="2" id="KW-0812">Transmembrane</keyword>
<comment type="subcellular location">
    <subcellularLocation>
        <location evidence="1">Cell membrane</location>
        <topology evidence="1">Multi-pass membrane protein</topology>
    </subcellularLocation>
</comment>
<dbReference type="InterPro" id="IPR027417">
    <property type="entry name" value="P-loop_NTPase"/>
</dbReference>
<dbReference type="PROSITE" id="PS50893">
    <property type="entry name" value="ABC_TRANSPORTER_2"/>
    <property type="match status" value="1"/>
</dbReference>
<keyword evidence="3" id="KW-0547">Nucleotide-binding</keyword>
<evidence type="ECO:0000256" key="1">
    <source>
        <dbReference type="ARBA" id="ARBA00004651"/>
    </source>
</evidence>
<dbReference type="SUPFAM" id="SSF52540">
    <property type="entry name" value="P-loop containing nucleoside triphosphate hydrolases"/>
    <property type="match status" value="1"/>
</dbReference>
<dbReference type="SUPFAM" id="SSF90123">
    <property type="entry name" value="ABC transporter transmembrane region"/>
    <property type="match status" value="1"/>
</dbReference>
<dbReference type="GO" id="GO:0005524">
    <property type="term" value="F:ATP binding"/>
    <property type="evidence" value="ECO:0007669"/>
    <property type="project" value="UniProtKB-KW"/>
</dbReference>
<evidence type="ECO:0000313" key="8">
    <source>
        <dbReference type="EMBL" id="TGD21168.1"/>
    </source>
</evidence>
<keyword evidence="6" id="KW-0472">Membrane</keyword>
<dbReference type="Proteomes" id="UP000298021">
    <property type="component" value="Unassembled WGS sequence"/>
</dbReference>
<evidence type="ECO:0000259" key="7">
    <source>
        <dbReference type="PROSITE" id="PS50893"/>
    </source>
</evidence>
<comment type="caution">
    <text evidence="8">The sequence shown here is derived from an EMBL/GenBank/DDBJ whole genome shotgun (WGS) entry which is preliminary data.</text>
</comment>
<dbReference type="OrthoDB" id="1672195at2"/>
<dbReference type="InterPro" id="IPR003593">
    <property type="entry name" value="AAA+_ATPase"/>
</dbReference>
<dbReference type="PROSITE" id="PS00211">
    <property type="entry name" value="ABC_TRANSPORTER_1"/>
    <property type="match status" value="1"/>
</dbReference>
<sequence length="294" mass="32797">MSLVFLFSLCTYLPIGIGIYFTITGKLTLAQFVAIQYSSSWILNGFNQIVTSWNTINSTKDIRQQVANLHIQVDHTDTTSVVRDLDVEQISFDFKGKTIFQNVSFDVKRGQKILIGGKSGVGKSTLIRLLLKELLPKQGKILLNGKNYLLNQAYSSFGIVGQTPIIFEDTLRNNVTLGKSATDAEVFRALDLAGLNEFSNESAIKQVIDENGHNYSGGQLKRIEIARALFYNRQILLIDEGTASLDPQTAKGIHQSLLTNPDLTVIEVDHHIPDDIKKLYDQVYQLNAEGMQML</sequence>
<reference evidence="8 9" key="1">
    <citation type="submission" date="2018-10" db="EMBL/GenBank/DDBJ databases">
        <title>Lactobacillus sp. R7 and Lactobacillus sp. R19 isolated from fermented mustard green product of Taiwan.</title>
        <authorList>
            <person name="Lin S.-T."/>
        </authorList>
    </citation>
    <scope>NUCLEOTIDE SEQUENCE [LARGE SCALE GENOMIC DNA]</scope>
    <source>
        <strain evidence="8 9">BCRC 81127</strain>
    </source>
</reference>
<dbReference type="Gene3D" id="3.40.50.300">
    <property type="entry name" value="P-loop containing nucleotide triphosphate hydrolases"/>
    <property type="match status" value="1"/>
</dbReference>
<dbReference type="Pfam" id="PF00005">
    <property type="entry name" value="ABC_tran"/>
    <property type="match status" value="1"/>
</dbReference>
<keyword evidence="9" id="KW-1185">Reference proteome</keyword>
<dbReference type="PANTHER" id="PTHR24221">
    <property type="entry name" value="ATP-BINDING CASSETTE SUB-FAMILY B"/>
    <property type="match status" value="1"/>
</dbReference>
<keyword evidence="4 8" id="KW-0067">ATP-binding</keyword>
<gene>
    <name evidence="8" type="ORF">EGT49_11875</name>
</gene>
<dbReference type="SMART" id="SM00382">
    <property type="entry name" value="AAA"/>
    <property type="match status" value="1"/>
</dbReference>
<name>A0A4Z0JHM0_9LACO</name>
<dbReference type="EMBL" id="RKLY01000044">
    <property type="protein sequence ID" value="TGD21168.1"/>
    <property type="molecule type" value="Genomic_DNA"/>
</dbReference>
<organism evidence="8 9">
    <name type="scientific">Companilactobacillus suantsaicola</name>
    <dbReference type="NCBI Taxonomy" id="2487723"/>
    <lineage>
        <taxon>Bacteria</taxon>
        <taxon>Bacillati</taxon>
        <taxon>Bacillota</taxon>
        <taxon>Bacilli</taxon>
        <taxon>Lactobacillales</taxon>
        <taxon>Lactobacillaceae</taxon>
        <taxon>Companilactobacillus</taxon>
    </lineage>
</organism>
<dbReference type="InterPro" id="IPR039421">
    <property type="entry name" value="Type_1_exporter"/>
</dbReference>
<evidence type="ECO:0000256" key="5">
    <source>
        <dbReference type="ARBA" id="ARBA00022989"/>
    </source>
</evidence>
<evidence type="ECO:0000313" key="9">
    <source>
        <dbReference type="Proteomes" id="UP000298021"/>
    </source>
</evidence>
<evidence type="ECO:0000256" key="6">
    <source>
        <dbReference type="ARBA" id="ARBA00023136"/>
    </source>
</evidence>
<dbReference type="GO" id="GO:0005886">
    <property type="term" value="C:plasma membrane"/>
    <property type="evidence" value="ECO:0007669"/>
    <property type="project" value="UniProtKB-SubCell"/>
</dbReference>
<evidence type="ECO:0000256" key="2">
    <source>
        <dbReference type="ARBA" id="ARBA00022692"/>
    </source>
</evidence>
<dbReference type="InterPro" id="IPR036640">
    <property type="entry name" value="ABC1_TM_sf"/>
</dbReference>
<dbReference type="AlphaFoldDB" id="A0A4Z0JHM0"/>
<accession>A0A4Z0JHM0</accession>
<dbReference type="InterPro" id="IPR003439">
    <property type="entry name" value="ABC_transporter-like_ATP-bd"/>
</dbReference>
<dbReference type="GO" id="GO:0034040">
    <property type="term" value="F:ATPase-coupled lipid transmembrane transporter activity"/>
    <property type="evidence" value="ECO:0007669"/>
    <property type="project" value="TreeGrafter"/>
</dbReference>
<feature type="domain" description="ABC transporter" evidence="7">
    <location>
        <begin position="82"/>
        <end position="294"/>
    </location>
</feature>
<dbReference type="GO" id="GO:0016887">
    <property type="term" value="F:ATP hydrolysis activity"/>
    <property type="evidence" value="ECO:0007669"/>
    <property type="project" value="InterPro"/>
</dbReference>
<protein>
    <submittedName>
        <fullName evidence="8">ABC transporter ATP-binding protein</fullName>
    </submittedName>
</protein>